<keyword evidence="2" id="KW-1133">Transmembrane helix</keyword>
<dbReference type="AlphaFoldDB" id="A0A1G8R085"/>
<dbReference type="OrthoDB" id="7876175at2"/>
<dbReference type="Proteomes" id="UP000199093">
    <property type="component" value="Unassembled WGS sequence"/>
</dbReference>
<dbReference type="STRING" id="555512.SAMN04487993_10187"/>
<reference evidence="3 4" key="1">
    <citation type="submission" date="2016-10" db="EMBL/GenBank/DDBJ databases">
        <authorList>
            <person name="de Groot N.N."/>
        </authorList>
    </citation>
    <scope>NUCLEOTIDE SEQUENCE [LARGE SCALE GENOMIC DNA]</scope>
    <source>
        <strain evidence="3 4">DSM 26424</strain>
    </source>
</reference>
<evidence type="ECO:0000313" key="4">
    <source>
        <dbReference type="Proteomes" id="UP000199093"/>
    </source>
</evidence>
<keyword evidence="4" id="KW-1185">Reference proteome</keyword>
<dbReference type="EMBL" id="FNEJ01000018">
    <property type="protein sequence ID" value="SDJ09975.1"/>
    <property type="molecule type" value="Genomic_DNA"/>
</dbReference>
<feature type="region of interest" description="Disordered" evidence="1">
    <location>
        <begin position="1"/>
        <end position="20"/>
    </location>
</feature>
<protein>
    <submittedName>
        <fullName evidence="3">Uncharacterized protein</fullName>
    </submittedName>
</protein>
<evidence type="ECO:0000256" key="2">
    <source>
        <dbReference type="SAM" id="Phobius"/>
    </source>
</evidence>
<keyword evidence="2" id="KW-0812">Transmembrane</keyword>
<evidence type="ECO:0000313" key="3">
    <source>
        <dbReference type="EMBL" id="SDJ09975.1"/>
    </source>
</evidence>
<sequence length="91" mass="10110">MTHPTQTAERLTTQSPSAVPPQQPKFWKRWAVSMLAVYPALIVLVLATRPFTQGMPMAVSLFIVALLLTGLNVGLILPFLNRKLGRWLAAR</sequence>
<proteinExistence type="predicted"/>
<gene>
    <name evidence="3" type="ORF">SAMN04487993_10187</name>
</gene>
<feature type="transmembrane region" description="Helical" evidence="2">
    <location>
        <begin position="57"/>
        <end position="80"/>
    </location>
</feature>
<name>A0A1G8R085_9RHOB</name>
<dbReference type="RefSeq" id="WP_089849675.1">
    <property type="nucleotide sequence ID" value="NZ_FNEJ01000018.1"/>
</dbReference>
<evidence type="ECO:0000256" key="1">
    <source>
        <dbReference type="SAM" id="MobiDB-lite"/>
    </source>
</evidence>
<feature type="compositionally biased region" description="Polar residues" evidence="1">
    <location>
        <begin position="1"/>
        <end position="17"/>
    </location>
</feature>
<accession>A0A1G8R085</accession>
<feature type="transmembrane region" description="Helical" evidence="2">
    <location>
        <begin position="30"/>
        <end position="51"/>
    </location>
</feature>
<organism evidence="3 4">
    <name type="scientific">Salipiger marinus</name>
    <dbReference type="NCBI Taxonomy" id="555512"/>
    <lineage>
        <taxon>Bacteria</taxon>
        <taxon>Pseudomonadati</taxon>
        <taxon>Pseudomonadota</taxon>
        <taxon>Alphaproteobacteria</taxon>
        <taxon>Rhodobacterales</taxon>
        <taxon>Roseobacteraceae</taxon>
        <taxon>Salipiger</taxon>
    </lineage>
</organism>
<keyword evidence="2" id="KW-0472">Membrane</keyword>